<evidence type="ECO:0000313" key="2">
    <source>
        <dbReference type="EMBL" id="ETZ04793.1"/>
    </source>
</evidence>
<proteinExistence type="predicted"/>
<keyword evidence="3" id="KW-1185">Reference proteome</keyword>
<dbReference type="EMBL" id="ARPM03000149">
    <property type="protein sequence ID" value="ETZ04793.1"/>
    <property type="molecule type" value="Genomic_DNA"/>
</dbReference>
<feature type="chain" id="PRO_5001601606" evidence="1">
    <location>
        <begin position="22"/>
        <end position="93"/>
    </location>
</feature>
<accession>A0A061JHJ3</accession>
<dbReference type="Proteomes" id="UP000026922">
    <property type="component" value="Unassembled WGS sequence"/>
</dbReference>
<organism evidence="2 3">
    <name type="scientific">Holospora undulata HU1</name>
    <dbReference type="NCBI Taxonomy" id="1321371"/>
    <lineage>
        <taxon>Bacteria</taxon>
        <taxon>Pseudomonadati</taxon>
        <taxon>Pseudomonadota</taxon>
        <taxon>Alphaproteobacteria</taxon>
        <taxon>Holosporales</taxon>
        <taxon>Holosporaceae</taxon>
        <taxon>Holospora</taxon>
    </lineage>
</organism>
<comment type="caution">
    <text evidence="2">The sequence shown here is derived from an EMBL/GenBank/DDBJ whole genome shotgun (WGS) entry which is preliminary data.</text>
</comment>
<dbReference type="AlphaFoldDB" id="A0A061JHJ3"/>
<gene>
    <name evidence="2" type="ORF">K737_300796</name>
</gene>
<reference evidence="2 3" key="1">
    <citation type="journal article" date="2013" name="Genome Announc.">
        <title>Draft Genome Sequence of Holospora undulata Strain HU1, a Micronucleus-Specific Symbiont of the Ciliate Paramecium caudatum.</title>
        <authorList>
            <person name="Dohra H."/>
            <person name="Suzuki H."/>
            <person name="Suzuki T."/>
            <person name="Tanaka K."/>
            <person name="Fujishima M."/>
        </authorList>
    </citation>
    <scope>NUCLEOTIDE SEQUENCE [LARGE SCALE GENOMIC DNA]</scope>
    <source>
        <strain evidence="2 3">HU1</strain>
    </source>
</reference>
<sequence length="93" mass="10531" precursor="true">MKFLFFLIFFFIANMKNLSFAHRCSISLDNQKITERQYLKKNTPYTTLADFSSWNLPFSVLGPDANPLNALPSALGGQSRVGSGNLMLLFKHQ</sequence>
<keyword evidence="1" id="KW-0732">Signal</keyword>
<evidence type="ECO:0000313" key="3">
    <source>
        <dbReference type="Proteomes" id="UP000026922"/>
    </source>
</evidence>
<evidence type="ECO:0000256" key="1">
    <source>
        <dbReference type="SAM" id="SignalP"/>
    </source>
</evidence>
<protein>
    <submittedName>
        <fullName evidence="2">Uncharacterized protein</fullName>
    </submittedName>
</protein>
<feature type="signal peptide" evidence="1">
    <location>
        <begin position="1"/>
        <end position="21"/>
    </location>
</feature>
<name>A0A061JHJ3_9PROT</name>